<evidence type="ECO:0000313" key="1">
    <source>
        <dbReference type="EMBL" id="KAJ7991906.1"/>
    </source>
</evidence>
<sequence length="204" mass="23122">MEDASNNVYANDDACFSSGGAFPSRCIQVLLVVLPLSLLLSVGVLAAVWGLYASKTAMLTELKGKSCAEDWVFHSRACYYFSTNVMNWTQSRDQCVSMGGHLVIINSQQEQEFLYLSTKNKTHWIGLNDLETEGRWLWVDKTPLKKTDAQFWLVRTNGELSEPDNWTVQDPSGEDCVVLGENYSNVWFDSSCKFVKRFVCEKYP</sequence>
<gene>
    <name evidence="1" type="ORF">DPEC_G00288720</name>
</gene>
<comment type="caution">
    <text evidence="1">The sequence shown here is derived from an EMBL/GenBank/DDBJ whole genome shotgun (WGS) entry which is preliminary data.</text>
</comment>
<proteinExistence type="predicted"/>
<dbReference type="Proteomes" id="UP001157502">
    <property type="component" value="Chromosome 26"/>
</dbReference>
<evidence type="ECO:0000313" key="2">
    <source>
        <dbReference type="Proteomes" id="UP001157502"/>
    </source>
</evidence>
<dbReference type="EMBL" id="CM055753">
    <property type="protein sequence ID" value="KAJ7991906.1"/>
    <property type="molecule type" value="Genomic_DNA"/>
</dbReference>
<accession>A0ACC2FKQ6</accession>
<protein>
    <submittedName>
        <fullName evidence="1">Uncharacterized protein</fullName>
    </submittedName>
</protein>
<keyword evidence="2" id="KW-1185">Reference proteome</keyword>
<reference evidence="1" key="1">
    <citation type="submission" date="2021-05" db="EMBL/GenBank/DDBJ databases">
        <authorList>
            <person name="Pan Q."/>
            <person name="Jouanno E."/>
            <person name="Zahm M."/>
            <person name="Klopp C."/>
            <person name="Cabau C."/>
            <person name="Louis A."/>
            <person name="Berthelot C."/>
            <person name="Parey E."/>
            <person name="Roest Crollius H."/>
            <person name="Montfort J."/>
            <person name="Robinson-Rechavi M."/>
            <person name="Bouchez O."/>
            <person name="Lampietro C."/>
            <person name="Lopez Roques C."/>
            <person name="Donnadieu C."/>
            <person name="Postlethwait J."/>
            <person name="Bobe J."/>
            <person name="Dillon D."/>
            <person name="Chandos A."/>
            <person name="von Hippel F."/>
            <person name="Guiguen Y."/>
        </authorList>
    </citation>
    <scope>NUCLEOTIDE SEQUENCE</scope>
    <source>
        <strain evidence="1">YG-Jan2019</strain>
    </source>
</reference>
<name>A0ACC2FKQ6_DALPE</name>
<organism evidence="1 2">
    <name type="scientific">Dallia pectoralis</name>
    <name type="common">Alaska blackfish</name>
    <dbReference type="NCBI Taxonomy" id="75939"/>
    <lineage>
        <taxon>Eukaryota</taxon>
        <taxon>Metazoa</taxon>
        <taxon>Chordata</taxon>
        <taxon>Craniata</taxon>
        <taxon>Vertebrata</taxon>
        <taxon>Euteleostomi</taxon>
        <taxon>Actinopterygii</taxon>
        <taxon>Neopterygii</taxon>
        <taxon>Teleostei</taxon>
        <taxon>Protacanthopterygii</taxon>
        <taxon>Esociformes</taxon>
        <taxon>Umbridae</taxon>
        <taxon>Dallia</taxon>
    </lineage>
</organism>